<comment type="caution">
    <text evidence="5">The sequence shown here is derived from an EMBL/GenBank/DDBJ whole genome shotgun (WGS) entry which is preliminary data.</text>
</comment>
<dbReference type="CDD" id="cd01949">
    <property type="entry name" value="GGDEF"/>
    <property type="match status" value="1"/>
</dbReference>
<feature type="region of interest" description="Disordered" evidence="1">
    <location>
        <begin position="152"/>
        <end position="178"/>
    </location>
</feature>
<feature type="transmembrane region" description="Helical" evidence="2">
    <location>
        <begin position="287"/>
        <end position="309"/>
    </location>
</feature>
<evidence type="ECO:0000256" key="2">
    <source>
        <dbReference type="SAM" id="Phobius"/>
    </source>
</evidence>
<dbReference type="NCBIfam" id="TIGR00254">
    <property type="entry name" value="GGDEF"/>
    <property type="match status" value="1"/>
</dbReference>
<evidence type="ECO:0000313" key="5">
    <source>
        <dbReference type="EMBL" id="MBB5711939.1"/>
    </source>
</evidence>
<dbReference type="InterPro" id="IPR000160">
    <property type="entry name" value="GGDEF_dom"/>
</dbReference>
<reference evidence="5 6" key="1">
    <citation type="submission" date="2020-08" db="EMBL/GenBank/DDBJ databases">
        <title>Genomic Encyclopedia of Type Strains, Phase IV (KMG-IV): sequencing the most valuable type-strain genomes for metagenomic binning, comparative biology and taxonomic classification.</title>
        <authorList>
            <person name="Goeker M."/>
        </authorList>
    </citation>
    <scope>NUCLEOTIDE SEQUENCE [LARGE SCALE GENOMIC DNA]</scope>
    <source>
        <strain evidence="5 6">DSM 26736</strain>
    </source>
</reference>
<name>A0A840YIM6_9SPHN</name>
<keyword evidence="6" id="KW-1185">Reference proteome</keyword>
<dbReference type="SMART" id="SM00267">
    <property type="entry name" value="GGDEF"/>
    <property type="match status" value="1"/>
</dbReference>
<dbReference type="Pfam" id="PF00990">
    <property type="entry name" value="GGDEF"/>
    <property type="match status" value="1"/>
</dbReference>
<dbReference type="Gene3D" id="3.20.20.450">
    <property type="entry name" value="EAL domain"/>
    <property type="match status" value="1"/>
</dbReference>
<evidence type="ECO:0000313" key="6">
    <source>
        <dbReference type="Proteomes" id="UP000527143"/>
    </source>
</evidence>
<dbReference type="PANTHER" id="PTHR44757">
    <property type="entry name" value="DIGUANYLATE CYCLASE DGCP"/>
    <property type="match status" value="1"/>
</dbReference>
<accession>A0A840YIM6</accession>
<dbReference type="Pfam" id="PF00563">
    <property type="entry name" value="EAL"/>
    <property type="match status" value="1"/>
</dbReference>
<dbReference type="InterPro" id="IPR029787">
    <property type="entry name" value="Nucleotide_cyclase"/>
</dbReference>
<feature type="transmembrane region" description="Helical" evidence="2">
    <location>
        <begin position="16"/>
        <end position="40"/>
    </location>
</feature>
<dbReference type="SUPFAM" id="SSF55073">
    <property type="entry name" value="Nucleotide cyclase"/>
    <property type="match status" value="1"/>
</dbReference>
<dbReference type="RefSeq" id="WP_184089647.1">
    <property type="nucleotide sequence ID" value="NZ_JACIJF010000011.1"/>
</dbReference>
<keyword evidence="2" id="KW-0812">Transmembrane</keyword>
<evidence type="ECO:0000259" key="4">
    <source>
        <dbReference type="PROSITE" id="PS50887"/>
    </source>
</evidence>
<dbReference type="InterPro" id="IPR052155">
    <property type="entry name" value="Biofilm_reg_signaling"/>
</dbReference>
<dbReference type="InterPro" id="IPR035919">
    <property type="entry name" value="EAL_sf"/>
</dbReference>
<feature type="domain" description="GGDEF" evidence="4">
    <location>
        <begin position="370"/>
        <end position="503"/>
    </location>
</feature>
<dbReference type="PROSITE" id="PS50883">
    <property type="entry name" value="EAL"/>
    <property type="match status" value="1"/>
</dbReference>
<dbReference type="PROSITE" id="PS50887">
    <property type="entry name" value="GGDEF"/>
    <property type="match status" value="1"/>
</dbReference>
<dbReference type="Gene3D" id="3.30.70.270">
    <property type="match status" value="1"/>
</dbReference>
<dbReference type="AlphaFoldDB" id="A0A840YIM6"/>
<evidence type="ECO:0000256" key="1">
    <source>
        <dbReference type="SAM" id="MobiDB-lite"/>
    </source>
</evidence>
<keyword evidence="2" id="KW-1133">Transmembrane helix</keyword>
<dbReference type="InterPro" id="IPR043128">
    <property type="entry name" value="Rev_trsase/Diguanyl_cyclase"/>
</dbReference>
<proteinExistence type="predicted"/>
<dbReference type="InterPro" id="IPR007892">
    <property type="entry name" value="CHASE4"/>
</dbReference>
<dbReference type="SMART" id="SM00052">
    <property type="entry name" value="EAL"/>
    <property type="match status" value="1"/>
</dbReference>
<dbReference type="Pfam" id="PF05228">
    <property type="entry name" value="CHASE4"/>
    <property type="match status" value="1"/>
</dbReference>
<protein>
    <submittedName>
        <fullName evidence="5">Diguanylate cyclase (GGDEF)-like protein</fullName>
    </submittedName>
</protein>
<dbReference type="Proteomes" id="UP000527143">
    <property type="component" value="Unassembled WGS sequence"/>
</dbReference>
<dbReference type="PANTHER" id="PTHR44757:SF2">
    <property type="entry name" value="BIOFILM ARCHITECTURE MAINTENANCE PROTEIN MBAA"/>
    <property type="match status" value="1"/>
</dbReference>
<dbReference type="InterPro" id="IPR001633">
    <property type="entry name" value="EAL_dom"/>
</dbReference>
<organism evidence="5 6">
    <name type="scientific">Sphingomonas xinjiangensis</name>
    <dbReference type="NCBI Taxonomy" id="643568"/>
    <lineage>
        <taxon>Bacteria</taxon>
        <taxon>Pseudomonadati</taxon>
        <taxon>Pseudomonadota</taxon>
        <taxon>Alphaproteobacteria</taxon>
        <taxon>Sphingomonadales</taxon>
        <taxon>Sphingomonadaceae</taxon>
        <taxon>Sphingomonas</taxon>
    </lineage>
</organism>
<keyword evidence="2" id="KW-0472">Membrane</keyword>
<sequence>MFQFSAFKSAKPRGRFIAFVALPAIGFAVVLVLFGLWSLWITAERSDLATRDRQVREVRLAIGATLDELAQSQAGVAIWDPAVAEIGKAKPDLDWLDQNVGTWLNYVFDHEQDLIIDGDGRPVYFMENGARVRPEKFARVEAGLRPLIEAVRGASREPANPHERLPNQPPHPNSTARTSPVAIHATDLVEIGGKAAVASVMRMVPDSYESRAPAGSEPLLISVRYLNSSLMRDLERVRGLAGARVTHAPVNGASGEYSVPLSSSRGQRIGFFTWRPEMPGKAILASMLLKGGGALVALLALLAAMIASIGRLMRRDARSIAVLEKARLELQAKEAQAQYLANHDPLTGLPNRAAFSRFVEEAIAGMGEQRLVGVMLIDLDRFKNVNDTLGHLAGDKLIQAVAVRLADRVGDDSVVARLGGDEFAICLPDYRDTAQLAKVADLLLTDLRAPFDLMGSSVRVGGSIGIAVCPAQGVDRTELLRKADIAMYRAKEGGRDAYRFFSPEMDESIASRRVIEDDLRAALHAGDQLFVAYQPKLDSSGARIIGLEALVRWRHPTRGELAPDAFISVAEDCGLINPLGEWVLGEACRVARHWPDLSIAVNVSPIQFGSAGVARSICSIAHAAGVSPQQIELEVTESILVENDDTVRAALEELRSAGFRIALDDFGTGYSSLSYLKKFKVDSIKIDKSFVKRLGHDPEAIAIVQAVIALGHAMALSVTAEGVETEEQGCLLRVAGCNELQGFLFSKAVIESELHTLMNGVRTPSEARGFARSLSA</sequence>
<dbReference type="CDD" id="cd01948">
    <property type="entry name" value="EAL"/>
    <property type="match status" value="1"/>
</dbReference>
<dbReference type="EMBL" id="JACIJF010000011">
    <property type="protein sequence ID" value="MBB5711939.1"/>
    <property type="molecule type" value="Genomic_DNA"/>
</dbReference>
<gene>
    <name evidence="5" type="ORF">FHT02_003192</name>
</gene>
<feature type="domain" description="EAL" evidence="3">
    <location>
        <begin position="512"/>
        <end position="762"/>
    </location>
</feature>
<evidence type="ECO:0000259" key="3">
    <source>
        <dbReference type="PROSITE" id="PS50883"/>
    </source>
</evidence>
<dbReference type="SUPFAM" id="SSF141868">
    <property type="entry name" value="EAL domain-like"/>
    <property type="match status" value="1"/>
</dbReference>